<reference evidence="2 3" key="1">
    <citation type="submission" date="2020-08" db="EMBL/GenBank/DDBJ databases">
        <title>Sequencing the genomes of 1000 actinobacteria strains.</title>
        <authorList>
            <person name="Klenk H.-P."/>
        </authorList>
    </citation>
    <scope>NUCLEOTIDE SEQUENCE [LARGE SCALE GENOMIC DNA]</scope>
    <source>
        <strain evidence="2 3">DSM 23974</strain>
    </source>
</reference>
<proteinExistence type="predicted"/>
<dbReference type="AlphaFoldDB" id="A0A7W7GMX9"/>
<gene>
    <name evidence="2" type="ORF">HDA30_000596</name>
</gene>
<keyword evidence="3" id="KW-1185">Reference proteome</keyword>
<organism evidence="2 3">
    <name type="scientific">Micrococcus cohnii</name>
    <dbReference type="NCBI Taxonomy" id="993416"/>
    <lineage>
        <taxon>Bacteria</taxon>
        <taxon>Bacillati</taxon>
        <taxon>Actinomycetota</taxon>
        <taxon>Actinomycetes</taxon>
        <taxon>Micrococcales</taxon>
        <taxon>Micrococcaceae</taxon>
        <taxon>Micrococcus</taxon>
    </lineage>
</organism>
<evidence type="ECO:0000313" key="2">
    <source>
        <dbReference type="EMBL" id="MBB4735088.1"/>
    </source>
</evidence>
<dbReference type="RefSeq" id="WP_184241071.1">
    <property type="nucleotide sequence ID" value="NZ_JACHNA010000001.1"/>
</dbReference>
<feature type="domain" description="PET hydrolase/cutinase-like" evidence="1">
    <location>
        <begin position="49"/>
        <end position="284"/>
    </location>
</feature>
<evidence type="ECO:0000259" key="1">
    <source>
        <dbReference type="Pfam" id="PF12740"/>
    </source>
</evidence>
<accession>A0A7W7GMX9</accession>
<dbReference type="Gene3D" id="3.40.50.1820">
    <property type="entry name" value="alpha/beta hydrolase"/>
    <property type="match status" value="1"/>
</dbReference>
<dbReference type="Proteomes" id="UP000540191">
    <property type="component" value="Unassembled WGS sequence"/>
</dbReference>
<dbReference type="InterPro" id="IPR041127">
    <property type="entry name" value="PET_hydrolase/cutinase-like"/>
</dbReference>
<dbReference type="Pfam" id="PF12740">
    <property type="entry name" value="PETase"/>
    <property type="match status" value="1"/>
</dbReference>
<dbReference type="SUPFAM" id="SSF53474">
    <property type="entry name" value="alpha/beta-Hydrolases"/>
    <property type="match status" value="1"/>
</dbReference>
<dbReference type="EMBL" id="JACHNA010000001">
    <property type="protein sequence ID" value="MBB4735088.1"/>
    <property type="molecule type" value="Genomic_DNA"/>
</dbReference>
<evidence type="ECO:0000313" key="3">
    <source>
        <dbReference type="Proteomes" id="UP000540191"/>
    </source>
</evidence>
<sequence length="294" mass="30057">MCPTHHDSALPAHGSRLSGGHVHLGRRTLTLGGLAVLAGLGAAPAAAAEPTTVPVDTVGPHPVQDRPLAAADVRGFAGGHLFWPADATAGADLGIVVTFPGFAEPGAVMHGIARRFASHGFAVLCANSFAGVENPTVRATMIRAAVDAAPGLSAWSDVVDGDRVALVGHSMGGGGALIAAESLDVRAVIGVHPWTQTPITGVTAPTLIVAGGIDQIAPATEHAVPIYRGLTSADDRGLFTHHLGTHWAGVTPDRAILPRMTAFLRLFLDGDEAYRSAYLAPAPALTSFETTTRG</sequence>
<comment type="caution">
    <text evidence="2">The sequence shown here is derived from an EMBL/GenBank/DDBJ whole genome shotgun (WGS) entry which is preliminary data.</text>
</comment>
<protein>
    <submittedName>
        <fullName evidence="2">Pimeloyl-ACP methyl ester carboxylesterase</fullName>
    </submittedName>
</protein>
<name>A0A7W7GMX9_9MICC</name>
<dbReference type="InterPro" id="IPR029058">
    <property type="entry name" value="AB_hydrolase_fold"/>
</dbReference>